<dbReference type="EMBL" id="MK072385">
    <property type="protein sequence ID" value="AYV82859.1"/>
    <property type="molecule type" value="Genomic_DNA"/>
</dbReference>
<evidence type="ECO:0000259" key="3">
    <source>
        <dbReference type="Pfam" id="PF25390"/>
    </source>
</evidence>
<dbReference type="InterPro" id="IPR051553">
    <property type="entry name" value="Ran_GTPase-activating"/>
</dbReference>
<dbReference type="PROSITE" id="PS50012">
    <property type="entry name" value="RCC1_3"/>
    <property type="match status" value="4"/>
</dbReference>
<reference evidence="4" key="1">
    <citation type="submission" date="2018-10" db="EMBL/GenBank/DDBJ databases">
        <title>Hidden diversity of soil giant viruses.</title>
        <authorList>
            <person name="Schulz F."/>
            <person name="Alteio L."/>
            <person name="Goudeau D."/>
            <person name="Ryan E.M."/>
            <person name="Malmstrom R.R."/>
            <person name="Blanchard J."/>
            <person name="Woyke T."/>
        </authorList>
    </citation>
    <scope>NUCLEOTIDE SEQUENCE</scope>
    <source>
        <strain evidence="4">HYV1</strain>
    </source>
</reference>
<name>A0A3G5AC35_9VIRU</name>
<evidence type="ECO:0000256" key="1">
    <source>
        <dbReference type="ARBA" id="ARBA00022658"/>
    </source>
</evidence>
<dbReference type="InterPro" id="IPR009091">
    <property type="entry name" value="RCC1/BLIP-II"/>
</dbReference>
<dbReference type="Gene3D" id="2.130.10.30">
    <property type="entry name" value="Regulator of chromosome condensation 1/beta-lactamase-inhibitor protein II"/>
    <property type="match status" value="2"/>
</dbReference>
<gene>
    <name evidence="4" type="ORF">Hyperionvirus3_5</name>
</gene>
<feature type="domain" description="RCC1-like" evidence="3">
    <location>
        <begin position="75"/>
        <end position="336"/>
    </location>
</feature>
<organism evidence="4">
    <name type="scientific">Hyperionvirus sp</name>
    <dbReference type="NCBI Taxonomy" id="2487770"/>
    <lineage>
        <taxon>Viruses</taxon>
        <taxon>Varidnaviria</taxon>
        <taxon>Bamfordvirae</taxon>
        <taxon>Nucleocytoviricota</taxon>
        <taxon>Megaviricetes</taxon>
        <taxon>Imitervirales</taxon>
        <taxon>Mimiviridae</taxon>
        <taxon>Klosneuvirinae</taxon>
    </lineage>
</organism>
<dbReference type="Pfam" id="PF25390">
    <property type="entry name" value="WD40_RLD"/>
    <property type="match status" value="1"/>
</dbReference>
<dbReference type="SUPFAM" id="SSF50985">
    <property type="entry name" value="RCC1/BLIP-II"/>
    <property type="match status" value="1"/>
</dbReference>
<protein>
    <submittedName>
        <fullName evidence="4">Regulator of chromosome condensation</fullName>
    </submittedName>
</protein>
<dbReference type="PANTHER" id="PTHR45982:SF1">
    <property type="entry name" value="REGULATOR OF CHROMOSOME CONDENSATION"/>
    <property type="match status" value="1"/>
</dbReference>
<evidence type="ECO:0000256" key="2">
    <source>
        <dbReference type="ARBA" id="ARBA00022737"/>
    </source>
</evidence>
<sequence length="403" mass="44829">MNDLIFLQALPLDLLYIVTNYDPGVLFIYCKKDLLELNWSLLLKLNFHQDYKNSSLGGEDLMRVYIYNLWRRNRIICGASEFLIIDGDGSVLDFNLEEYDKNNCTLDKTRALDRKTFQKDIIQIAYGYDHIMILLVDGTLLCRGRNDCGQLGLRDSTYFYTFVKNDSLKNILQIACGGCHTLILLKDGTLWGCGNNEYGQLGYQCSGKKNFLTEIKTVKNIAQVACGHYHSFIKLDDGTIMSCGDNESGQLGHGNKVMATTFKKIKDVPQNIAGEIVCGNCNTFMLMNDGTLMNCGFGGSGTLGHGDYKDITTFTPIKNLPKNIVKIVPGFDHAICLLANGTVLTCGLNASSELGFTDYYNRNIFQEIKNLSGKVENIGTGAFSQYSIIRLSSGAVLRYGTSM</sequence>
<dbReference type="PANTHER" id="PTHR45982">
    <property type="entry name" value="REGULATOR OF CHROMOSOME CONDENSATION"/>
    <property type="match status" value="1"/>
</dbReference>
<dbReference type="InterPro" id="IPR058923">
    <property type="entry name" value="RCC1-like_dom"/>
</dbReference>
<keyword evidence="1" id="KW-0344">Guanine-nucleotide releasing factor</keyword>
<keyword evidence="2" id="KW-0677">Repeat</keyword>
<proteinExistence type="predicted"/>
<evidence type="ECO:0000313" key="4">
    <source>
        <dbReference type="EMBL" id="AYV82859.1"/>
    </source>
</evidence>
<dbReference type="GO" id="GO:0005085">
    <property type="term" value="F:guanyl-nucleotide exchange factor activity"/>
    <property type="evidence" value="ECO:0007669"/>
    <property type="project" value="TreeGrafter"/>
</dbReference>
<accession>A0A3G5AC35</accession>
<dbReference type="InterPro" id="IPR000408">
    <property type="entry name" value="Reg_chr_condens"/>
</dbReference>
<dbReference type="PRINTS" id="PR00633">
    <property type="entry name" value="RCCNDNSATION"/>
</dbReference>